<dbReference type="eggNOG" id="COG0348">
    <property type="taxonomic scope" value="Bacteria"/>
</dbReference>
<gene>
    <name evidence="3" type="ORF">TheveDRAFT_0198</name>
</gene>
<keyword evidence="1" id="KW-1133">Transmembrane helix</keyword>
<keyword evidence="1" id="KW-0812">Transmembrane</keyword>
<dbReference type="InterPro" id="IPR017896">
    <property type="entry name" value="4Fe4S_Fe-S-bd"/>
</dbReference>
<evidence type="ECO:0000256" key="1">
    <source>
        <dbReference type="SAM" id="Phobius"/>
    </source>
</evidence>
<dbReference type="EMBL" id="CM001377">
    <property type="protein sequence ID" value="EHM09382.1"/>
    <property type="molecule type" value="Genomic_DNA"/>
</dbReference>
<proteinExistence type="predicted"/>
<feature type="transmembrane region" description="Helical" evidence="1">
    <location>
        <begin position="112"/>
        <end position="132"/>
    </location>
</feature>
<dbReference type="STRING" id="926567.TheveDRAFT_0198"/>
<evidence type="ECO:0000313" key="4">
    <source>
        <dbReference type="Proteomes" id="UP000005730"/>
    </source>
</evidence>
<organism evidence="3 4">
    <name type="scientific">Thermanaerovibrio velox DSM 12556</name>
    <dbReference type="NCBI Taxonomy" id="926567"/>
    <lineage>
        <taxon>Bacteria</taxon>
        <taxon>Thermotogati</taxon>
        <taxon>Synergistota</taxon>
        <taxon>Synergistia</taxon>
        <taxon>Synergistales</taxon>
        <taxon>Synergistaceae</taxon>
        <taxon>Thermanaerovibrio</taxon>
    </lineage>
</organism>
<dbReference type="AlphaFoldDB" id="H0UNH5"/>
<dbReference type="RefSeq" id="WP_006582875.1">
    <property type="nucleotide sequence ID" value="NZ_CM001377.1"/>
</dbReference>
<feature type="domain" description="4Fe-4S ferredoxin-type" evidence="2">
    <location>
        <begin position="29"/>
        <end position="69"/>
    </location>
</feature>
<evidence type="ECO:0000313" key="3">
    <source>
        <dbReference type="EMBL" id="EHM09382.1"/>
    </source>
</evidence>
<feature type="transmembrane region" description="Helical" evidence="1">
    <location>
        <begin position="78"/>
        <end position="100"/>
    </location>
</feature>
<keyword evidence="4" id="KW-1185">Reference proteome</keyword>
<evidence type="ECO:0000259" key="2">
    <source>
        <dbReference type="Pfam" id="PF12801"/>
    </source>
</evidence>
<sequence>MSARWVKWASAAAYVVMLALGWRYPLLGTLVFAFMGAFVLLGGRKKWCASACPRGSFLDVVWSKLSPRRQAPKWLSSWKFYGVALSTFLILFGTQLLLAHRAGGLDARSLGFIFWRMCVISSLVALPLGLWANHRTWCSFCPVGKLIRL</sequence>
<keyword evidence="1" id="KW-0472">Membrane</keyword>
<feature type="transmembrane region" description="Helical" evidence="1">
    <location>
        <begin position="12"/>
        <end position="41"/>
    </location>
</feature>
<name>H0UNH5_9BACT</name>
<dbReference type="Pfam" id="PF12801">
    <property type="entry name" value="Fer4_5"/>
    <property type="match status" value="2"/>
</dbReference>
<accession>H0UNH5</accession>
<dbReference type="Proteomes" id="UP000005730">
    <property type="component" value="Chromosome"/>
</dbReference>
<reference evidence="3 4" key="1">
    <citation type="submission" date="2011-10" db="EMBL/GenBank/DDBJ databases">
        <title>The Noncontiguous Finished genome of Thermanaerovibrio velox DSM 12556.</title>
        <authorList>
            <consortium name="US DOE Joint Genome Institute (JGI-PGF)"/>
            <person name="Lucas S."/>
            <person name="Copeland A."/>
            <person name="Lapidus A."/>
            <person name="Glavina del Rio T."/>
            <person name="Dalin E."/>
            <person name="Tice H."/>
            <person name="Bruce D."/>
            <person name="Goodwin L."/>
            <person name="Pitluck S."/>
            <person name="Peters L."/>
            <person name="Mikhailova N."/>
            <person name="Teshima H."/>
            <person name="Kyrpides N."/>
            <person name="Mavromatis K."/>
            <person name="Ivanova N."/>
            <person name="Markowitz V."/>
            <person name="Cheng J.-F."/>
            <person name="Hugenholtz P."/>
            <person name="Woyke T."/>
            <person name="Wu D."/>
            <person name="Spring S."/>
            <person name="Brambilla E.-M."/>
            <person name="Klenk H.-P."/>
            <person name="Eisen J.A."/>
        </authorList>
    </citation>
    <scope>NUCLEOTIDE SEQUENCE [LARGE SCALE GENOMIC DNA]</scope>
    <source>
        <strain evidence="3 4">DSM 12556</strain>
    </source>
</reference>
<feature type="domain" description="4Fe-4S ferredoxin-type" evidence="2">
    <location>
        <begin position="120"/>
        <end position="144"/>
    </location>
</feature>
<dbReference type="OrthoDB" id="9786132at2"/>
<protein>
    <recommendedName>
        <fullName evidence="2">4Fe-4S ferredoxin-type domain-containing protein</fullName>
    </recommendedName>
</protein>
<dbReference type="HOGENOM" id="CLU_100907_1_1_0"/>